<feature type="non-terminal residue" evidence="3">
    <location>
        <position position="359"/>
    </location>
</feature>
<evidence type="ECO:0000313" key="3">
    <source>
        <dbReference type="EMBL" id="CAD7700226.1"/>
    </source>
</evidence>
<dbReference type="SUPFAM" id="SSF48452">
    <property type="entry name" value="TPR-like"/>
    <property type="match status" value="1"/>
</dbReference>
<evidence type="ECO:0000256" key="1">
    <source>
        <dbReference type="PROSITE-ProRule" id="PRU00339"/>
    </source>
</evidence>
<dbReference type="GO" id="GO:0003341">
    <property type="term" value="P:cilium movement"/>
    <property type="evidence" value="ECO:0007669"/>
    <property type="project" value="TreeGrafter"/>
</dbReference>
<evidence type="ECO:0000256" key="2">
    <source>
        <dbReference type="SAM" id="MobiDB-lite"/>
    </source>
</evidence>
<dbReference type="Gene3D" id="1.25.40.10">
    <property type="entry name" value="Tetratricopeptide repeat domain"/>
    <property type="match status" value="1"/>
</dbReference>
<feature type="compositionally biased region" description="Basic and acidic residues" evidence="2">
    <location>
        <begin position="127"/>
        <end position="136"/>
    </location>
</feature>
<organism evidence="3 4">
    <name type="scientific">Ostreobium quekettii</name>
    <dbReference type="NCBI Taxonomy" id="121088"/>
    <lineage>
        <taxon>Eukaryota</taxon>
        <taxon>Viridiplantae</taxon>
        <taxon>Chlorophyta</taxon>
        <taxon>core chlorophytes</taxon>
        <taxon>Ulvophyceae</taxon>
        <taxon>TCBD clade</taxon>
        <taxon>Bryopsidales</taxon>
        <taxon>Ostreobineae</taxon>
        <taxon>Ostreobiaceae</taxon>
        <taxon>Ostreobium</taxon>
    </lineage>
</organism>
<feature type="non-terminal residue" evidence="3">
    <location>
        <position position="1"/>
    </location>
</feature>
<dbReference type="PANTHER" id="PTHR46492">
    <property type="entry name" value="DYNEIN ASSEMBLY FACTOR 4, AXONEMAL"/>
    <property type="match status" value="1"/>
</dbReference>
<dbReference type="InterPro" id="IPR052004">
    <property type="entry name" value="Dynein_assembly_factor_4"/>
</dbReference>
<feature type="region of interest" description="Disordered" evidence="2">
    <location>
        <begin position="40"/>
        <end position="150"/>
    </location>
</feature>
<keyword evidence="4" id="KW-1185">Reference proteome</keyword>
<dbReference type="Proteomes" id="UP000708148">
    <property type="component" value="Unassembled WGS sequence"/>
</dbReference>
<dbReference type="AlphaFoldDB" id="A0A8S1IY81"/>
<dbReference type="Pfam" id="PF13414">
    <property type="entry name" value="TPR_11"/>
    <property type="match status" value="1"/>
</dbReference>
<dbReference type="OrthoDB" id="2423701at2759"/>
<reference evidence="3" key="1">
    <citation type="submission" date="2020-12" db="EMBL/GenBank/DDBJ databases">
        <authorList>
            <person name="Iha C."/>
        </authorList>
    </citation>
    <scope>NUCLEOTIDE SEQUENCE</scope>
</reference>
<sequence>GAGLWGRLLAEGSKEDILKRRNDSIEECHARLQEAQKRRLEQREKFKKEVSDQEIESDRRKRRTIEELKEKELQSERSHLAEWQQGGPSRGRISHPGAEENWHDQPCYHGRGYWPGRYEGGGGQGDQGREGERSDGASRNGEGGEAERRVGEIWECGEEACEGEEACGECVAAEEGEVPGGVTFAPLPPPRQPLQSVSVQFTKLETDHLPARESREEDIRIYKKQNRGIEGAGDGGVDIGDRQPAFLKDKGDALYEQRNYEGAANAYSRAIELDPSPAVYFANRAACHFKMGRHEACAGDCTAALERLRPQKEKYESGALAEGVEKFKRLMSKVLGRRAASRCAMKEFGDAEADFAEAA</sequence>
<dbReference type="GO" id="GO:0036158">
    <property type="term" value="P:outer dynein arm assembly"/>
    <property type="evidence" value="ECO:0007669"/>
    <property type="project" value="TreeGrafter"/>
</dbReference>
<protein>
    <submittedName>
        <fullName evidence="3">Uncharacterized protein</fullName>
    </submittedName>
</protein>
<proteinExistence type="predicted"/>
<dbReference type="PROSITE" id="PS50005">
    <property type="entry name" value="TPR"/>
    <property type="match status" value="1"/>
</dbReference>
<dbReference type="PANTHER" id="PTHR46492:SF1">
    <property type="entry name" value="DYNEIN AXONEMAL ASSEMBLY FACTOR 4"/>
    <property type="match status" value="1"/>
</dbReference>
<dbReference type="SMART" id="SM00028">
    <property type="entry name" value="TPR"/>
    <property type="match status" value="2"/>
</dbReference>
<comment type="caution">
    <text evidence="3">The sequence shown here is derived from an EMBL/GenBank/DDBJ whole genome shotgun (WGS) entry which is preliminary data.</text>
</comment>
<name>A0A8S1IY81_9CHLO</name>
<gene>
    <name evidence="3" type="ORF">OSTQU699_LOCUS5593</name>
</gene>
<evidence type="ECO:0000313" key="4">
    <source>
        <dbReference type="Proteomes" id="UP000708148"/>
    </source>
</evidence>
<feature type="repeat" description="TPR" evidence="1">
    <location>
        <begin position="244"/>
        <end position="277"/>
    </location>
</feature>
<dbReference type="InterPro" id="IPR019734">
    <property type="entry name" value="TPR_rpt"/>
</dbReference>
<dbReference type="GO" id="GO:0036159">
    <property type="term" value="P:inner dynein arm assembly"/>
    <property type="evidence" value="ECO:0007669"/>
    <property type="project" value="TreeGrafter"/>
</dbReference>
<dbReference type="InterPro" id="IPR011990">
    <property type="entry name" value="TPR-like_helical_dom_sf"/>
</dbReference>
<keyword evidence="1" id="KW-0802">TPR repeat</keyword>
<accession>A0A8S1IY81</accession>
<dbReference type="EMBL" id="CAJHUC010001202">
    <property type="protein sequence ID" value="CAD7700226.1"/>
    <property type="molecule type" value="Genomic_DNA"/>
</dbReference>
<feature type="compositionally biased region" description="Basic and acidic residues" evidence="2">
    <location>
        <begin position="40"/>
        <end position="80"/>
    </location>
</feature>